<organism evidence="4 5">
    <name type="scientific">Octopus sinensis</name>
    <name type="common">East Asian common octopus</name>
    <dbReference type="NCBI Taxonomy" id="2607531"/>
    <lineage>
        <taxon>Eukaryota</taxon>
        <taxon>Metazoa</taxon>
        <taxon>Spiralia</taxon>
        <taxon>Lophotrochozoa</taxon>
        <taxon>Mollusca</taxon>
        <taxon>Cephalopoda</taxon>
        <taxon>Coleoidea</taxon>
        <taxon>Octopodiformes</taxon>
        <taxon>Octopoda</taxon>
        <taxon>Incirrata</taxon>
        <taxon>Octopodidae</taxon>
        <taxon>Octopus</taxon>
    </lineage>
</organism>
<feature type="region of interest" description="Disordered" evidence="1">
    <location>
        <begin position="567"/>
        <end position="617"/>
    </location>
</feature>
<protein>
    <submittedName>
        <fullName evidence="5">Uncharacterized protein LOC115226750 isoform X1</fullName>
    </submittedName>
</protein>
<dbReference type="Pfam" id="PF20742">
    <property type="entry name" value="DUF5580_M"/>
    <property type="match status" value="1"/>
</dbReference>
<proteinExistence type="predicted"/>
<name>A0A6P7TUM8_9MOLL</name>
<dbReference type="PANTHER" id="PTHR34830:SF1">
    <property type="entry name" value="GENE 12695-RELATED"/>
    <property type="match status" value="1"/>
</dbReference>
<evidence type="ECO:0000259" key="3">
    <source>
        <dbReference type="Pfam" id="PF20743"/>
    </source>
</evidence>
<dbReference type="InterPro" id="IPR049246">
    <property type="entry name" value="DUF5580_M"/>
</dbReference>
<accession>A0A6P7TUM8</accession>
<dbReference type="KEGG" id="osn:115226750"/>
<reference evidence="5" key="1">
    <citation type="submission" date="2025-08" db="UniProtKB">
        <authorList>
            <consortium name="RefSeq"/>
        </authorList>
    </citation>
    <scope>IDENTIFICATION</scope>
</reference>
<feature type="domain" description="DUF5580" evidence="2">
    <location>
        <begin position="434"/>
        <end position="517"/>
    </location>
</feature>
<dbReference type="Pfam" id="PF20743">
    <property type="entry name" value="DUF5580_C"/>
    <property type="match status" value="1"/>
</dbReference>
<evidence type="ECO:0000313" key="4">
    <source>
        <dbReference type="Proteomes" id="UP000515154"/>
    </source>
</evidence>
<keyword evidence="4" id="KW-1185">Reference proteome</keyword>
<feature type="region of interest" description="Disordered" evidence="1">
    <location>
        <begin position="175"/>
        <end position="195"/>
    </location>
</feature>
<sequence>MTKFGRKSDRQQLQIWPSGNFLARNAPFGTLDTPATTIKIIGSKYVPVLETKDKNSHFKGYRSSRRLLALDPISDKPTQINPTLLQANTNEDSQGNSSPNLMRKTPLGFRPDSKTMKLSPYSTLPPIARYRTKNQMSTVFEPECWTLPRKDFMNGREHSSGYLGKTEDPNYLTRQQHLQQQQRSVAPGVTAESQRQQQLSLDIQHDVFTDSNTQTDHPQQNLVTVNNNAMTTPAASVNNSASTTEDGAALHVLHAAHADHISDRQYLLGLLPKLPYLPSEPLRLNADTEIKLMKMLHDELATVHPNVLREIYMMLCTFDRRLTGWCRLQDISFTLSKMKVTISTDTLRLAASLFVAKDYPGLVNYEKILSLFGAALKFGHNSNVVRNHIEKNSILSQLQQPEDSPPKYFNNNLEKPGDLPKGESPLPDQDIAKLIRAVERELRQVNYNINFDKLTSSFQTEDRNHRETLSADQIKRVCYRNSIPVSESLLDDILYRCCDVSNGQYSWHKFISFLERVQPIHTGLRIPSSKRPLEYAKNYLAPLPNWPKATQSPRDVTQKVLPTREQSLLAAGLPSNKRMDGNRERNTPQHQKDEDKSRLKDGEQMARGLSPNYGDRCTDPMGTLKAQTGIIADDGSWFDRFMKLANRLYAQDSDHAGFLPLDDVWSLVHASNSKYNLGLPELKIEHAIAESLDHNQVNLHSMLKQLGGIPS</sequence>
<dbReference type="InterPro" id="IPR049247">
    <property type="entry name" value="DUF5580_C"/>
</dbReference>
<dbReference type="InterPro" id="IPR011992">
    <property type="entry name" value="EF-hand-dom_pair"/>
</dbReference>
<dbReference type="PANTHER" id="PTHR34830">
    <property type="entry name" value="SIMILAR TO HYPOTHETICAL PROTEIN MGC34837"/>
    <property type="match status" value="1"/>
</dbReference>
<evidence type="ECO:0000313" key="5">
    <source>
        <dbReference type="RefSeq" id="XP_029653630.1"/>
    </source>
</evidence>
<dbReference type="SUPFAM" id="SSF47473">
    <property type="entry name" value="EF-hand"/>
    <property type="match status" value="1"/>
</dbReference>
<dbReference type="Proteomes" id="UP000515154">
    <property type="component" value="Linkage group LG30"/>
</dbReference>
<feature type="compositionally biased region" description="Basic and acidic residues" evidence="1">
    <location>
        <begin position="577"/>
        <end position="604"/>
    </location>
</feature>
<evidence type="ECO:0000259" key="2">
    <source>
        <dbReference type="Pfam" id="PF20742"/>
    </source>
</evidence>
<evidence type="ECO:0000256" key="1">
    <source>
        <dbReference type="SAM" id="MobiDB-lite"/>
    </source>
</evidence>
<feature type="domain" description="DUF5580" evidence="3">
    <location>
        <begin position="637"/>
        <end position="705"/>
    </location>
</feature>
<gene>
    <name evidence="5" type="primary">LOC115226750</name>
</gene>
<dbReference type="RefSeq" id="XP_029653630.1">
    <property type="nucleotide sequence ID" value="XM_029797770.2"/>
</dbReference>
<feature type="region of interest" description="Disordered" evidence="1">
    <location>
        <begin position="397"/>
        <end position="425"/>
    </location>
</feature>
<dbReference type="AlphaFoldDB" id="A0A6P7TUM8"/>
<dbReference type="InterPro" id="IPR040774">
    <property type="entry name" value="DUF5580"/>
</dbReference>